<accession>A0A0J9WA18</accession>
<dbReference type="GO" id="GO:0005737">
    <property type="term" value="C:cytoplasm"/>
    <property type="evidence" value="ECO:0007669"/>
    <property type="project" value="TreeGrafter"/>
</dbReference>
<dbReference type="GO" id="GO:0043138">
    <property type="term" value="F:3'-5' DNA helicase activity"/>
    <property type="evidence" value="ECO:0007669"/>
    <property type="project" value="TreeGrafter"/>
</dbReference>
<feature type="region of interest" description="Disordered" evidence="2">
    <location>
        <begin position="958"/>
        <end position="977"/>
    </location>
</feature>
<protein>
    <recommendedName>
        <fullName evidence="3">Helicase ATP-binding domain-containing protein</fullName>
    </recommendedName>
</protein>
<proteinExistence type="inferred from homology"/>
<feature type="compositionally biased region" description="Basic and acidic residues" evidence="2">
    <location>
        <begin position="1223"/>
        <end position="1237"/>
    </location>
</feature>
<name>A0A0J9WA18_FUSO4</name>
<dbReference type="Pfam" id="PF00270">
    <property type="entry name" value="DEAD"/>
    <property type="match status" value="1"/>
</dbReference>
<dbReference type="RefSeq" id="XP_018257391.1">
    <property type="nucleotide sequence ID" value="XM_018396476.1"/>
</dbReference>
<dbReference type="SUPFAM" id="SSF52540">
    <property type="entry name" value="P-loop containing nucleoside triphosphate hydrolases"/>
    <property type="match status" value="1"/>
</dbReference>
<dbReference type="EMBL" id="DS231731">
    <property type="protein sequence ID" value="KNB19346.1"/>
    <property type="molecule type" value="Genomic_DNA"/>
</dbReference>
<dbReference type="GO" id="GO:0005694">
    <property type="term" value="C:chromosome"/>
    <property type="evidence" value="ECO:0007669"/>
    <property type="project" value="TreeGrafter"/>
</dbReference>
<dbReference type="OrthoDB" id="5106259at2759"/>
<dbReference type="InterPro" id="IPR027417">
    <property type="entry name" value="P-loop_NTPase"/>
</dbReference>
<feature type="region of interest" description="Disordered" evidence="2">
    <location>
        <begin position="315"/>
        <end position="370"/>
    </location>
</feature>
<reference evidence="4 5" key="1">
    <citation type="journal article" date="2010" name="Nature">
        <title>Comparative genomics reveals mobile pathogenicity chromosomes in Fusarium.</title>
        <authorList>
            <person name="Ma L.J."/>
            <person name="van der Does H.C."/>
            <person name="Borkovich K.A."/>
            <person name="Coleman J.J."/>
            <person name="Daboussi M.J."/>
            <person name="Di Pietro A."/>
            <person name="Dufresne M."/>
            <person name="Freitag M."/>
            <person name="Grabherr M."/>
            <person name="Henrissat B."/>
            <person name="Houterman P.M."/>
            <person name="Kang S."/>
            <person name="Shim W.B."/>
            <person name="Woloshuk C."/>
            <person name="Xie X."/>
            <person name="Xu J.R."/>
            <person name="Antoniw J."/>
            <person name="Baker S.E."/>
            <person name="Bluhm B.H."/>
            <person name="Breakspear A."/>
            <person name="Brown D.W."/>
            <person name="Butchko R.A."/>
            <person name="Chapman S."/>
            <person name="Coulson R."/>
            <person name="Coutinho P.M."/>
            <person name="Danchin E.G."/>
            <person name="Diener A."/>
            <person name="Gale L.R."/>
            <person name="Gardiner D.M."/>
            <person name="Goff S."/>
            <person name="Hammond-Kosack K.E."/>
            <person name="Hilburn K."/>
            <person name="Hua-Van A."/>
            <person name="Jonkers W."/>
            <person name="Kazan K."/>
            <person name="Kodira C.D."/>
            <person name="Koehrsen M."/>
            <person name="Kumar L."/>
            <person name="Lee Y.H."/>
            <person name="Li L."/>
            <person name="Manners J.M."/>
            <person name="Miranda-Saavedra D."/>
            <person name="Mukherjee M."/>
            <person name="Park G."/>
            <person name="Park J."/>
            <person name="Park S.Y."/>
            <person name="Proctor R.H."/>
            <person name="Regev A."/>
            <person name="Ruiz-Roldan M.C."/>
            <person name="Sain D."/>
            <person name="Sakthikumar S."/>
            <person name="Sykes S."/>
            <person name="Schwartz D.C."/>
            <person name="Turgeon B.G."/>
            <person name="Wapinski I."/>
            <person name="Yoder O."/>
            <person name="Young S."/>
            <person name="Zeng Q."/>
            <person name="Zhou S."/>
            <person name="Galagan J."/>
            <person name="Cuomo C.A."/>
            <person name="Kistler H.C."/>
            <person name="Rep M."/>
        </authorList>
    </citation>
    <scope>NUCLEOTIDE SEQUENCE [LARGE SCALE GENOMIC DNA]</scope>
    <source>
        <strain evidence="5">4287 / CBS 123668 / FGSC 9935 / NRRL 34936</strain>
    </source>
</reference>
<evidence type="ECO:0000313" key="4">
    <source>
        <dbReference type="EMBL" id="KNB19346.1"/>
    </source>
</evidence>
<dbReference type="Gene3D" id="3.40.50.300">
    <property type="entry name" value="P-loop containing nucleotide triphosphate hydrolases"/>
    <property type="match status" value="1"/>
</dbReference>
<feature type="region of interest" description="Disordered" evidence="2">
    <location>
        <begin position="1209"/>
        <end position="1247"/>
    </location>
</feature>
<dbReference type="InterPro" id="IPR011545">
    <property type="entry name" value="DEAD/DEAH_box_helicase_dom"/>
</dbReference>
<feature type="domain" description="Helicase ATP-binding" evidence="3">
    <location>
        <begin position="1823"/>
        <end position="1993"/>
    </location>
</feature>
<dbReference type="GO" id="GO:0005524">
    <property type="term" value="F:ATP binding"/>
    <property type="evidence" value="ECO:0007669"/>
    <property type="project" value="InterPro"/>
</dbReference>
<evidence type="ECO:0000259" key="3">
    <source>
        <dbReference type="PROSITE" id="PS51192"/>
    </source>
</evidence>
<feature type="compositionally biased region" description="Acidic residues" evidence="2">
    <location>
        <begin position="1238"/>
        <end position="1247"/>
    </location>
</feature>
<dbReference type="GO" id="GO:0000724">
    <property type="term" value="P:double-strand break repair via homologous recombination"/>
    <property type="evidence" value="ECO:0007669"/>
    <property type="project" value="TreeGrafter"/>
</dbReference>
<dbReference type="GO" id="GO:0009378">
    <property type="term" value="F:four-way junction helicase activity"/>
    <property type="evidence" value="ECO:0007669"/>
    <property type="project" value="TreeGrafter"/>
</dbReference>
<comment type="similarity">
    <text evidence="1">Belongs to the helicase family. RecQ subfamily.</text>
</comment>
<dbReference type="KEGG" id="fox:FOXG_16458"/>
<dbReference type="PANTHER" id="PTHR13710">
    <property type="entry name" value="DNA HELICASE RECQ FAMILY MEMBER"/>
    <property type="match status" value="1"/>
</dbReference>
<dbReference type="GeneID" id="28957321"/>
<dbReference type="PROSITE" id="PS51192">
    <property type="entry name" value="HELICASE_ATP_BIND_1"/>
    <property type="match status" value="1"/>
</dbReference>
<sequence length="2046" mass="233812">MFRQAQKMRLHCMKEHLWKNPRERGRPISGLEPAAELPWIEGVACQRFFPSREGSRWFEVLQETKKSKKGARLAKSSRPDLSKDVRSLNCEARAHLSDVLEREENFFDQMNQPRMSAKDLGSDALASTGLWPERTQWRVIFENARRDILRAMTRLPDRHSLMSDYVMAQGCQQGDLCIRSSYVDEQKISCTMRALDLVIDRCENTVRHTGRTLLCWLSSPKLHVYRENPFCLVAEKSSETRYRVLQKRFLAFVIRLHRMSNALQGEVANFRLNTVLSARLERLWSHKVWNMFDVSRGLWPNLGNSLYVEETSMALNEGRSSSAENEYEERTGNNYEDDLDPEEKDDDGDGDWDSEDDELDHDDSAYGSDQAEFSGDTYPELCIQADGDLDIAAFDNFLELLYELCLTLCTETFISGQPGSTVLVYFSGILGFSKDCQHFLLARQYCPQLSGLIYMQRLLLLERALPLRPYHTIGIPQRPHTQQLERLNEIRADHMVLGSQSPLAELVSLRNFGRAIARTEPPSILFYWSDDGETVSNGSLKLTMDKFRELPEYFTSRAEELCGSLMYGLEPEVDLVSVKDDLANSQSGYCFVKHPANGLESAYKELLIRAYSSSKGALARDGHWRWPIVMSYLKQVTELEEMLAGGVYVEGGSCPRVRELFALECENGPFTSCGIYVWGGSVVYIARHHKAKRQTNREFYVVRFLPARLSRAMYLYLVYIRRLTNLLRREQVGYSETAQKHSEERNERLLFHVNGKAWSTSRLTEILVKATSKIWSQAVNVRLYRQLAIAITERHVREVHTPFNRYDDLSSGADRNAVFAWQSGHRPLQRETNYGLNGAYPFRLQPALLRVYEWASTRWHEFLHQPSKRWSLSDSRIHTSPETSMKQRKRNIAMASQDILAPREEASSTKRCKVARIFDSLVERNQEATLELGPECESGENFCSASDSFGGVDPQHLQSNLSTHETRNRHRTQVEGERGREYVMLQSLRKAPHARYWIVDPARGADADSSPATEHVDDAVAGDTLLLQTVRACEKDLKKAEMERQRQVEAPGGVDTESRWVQFMKWSAHLQQRDKPTLYQAGLSPASAAVEQRMWPRERREANQRLRELTESFRRELGRCMERLDRVPDETLEWLGSIDPTKPVSTPFGRKQQSDTMDRYSACWQRYLCYCVRIQPLGREGAKTEHGIRFTEEQWNSLADIVQRLDTVADKKKRQGQQQVMKGSREGDRDGGSAEGRDEGEEEDPDKEALDEAVFDFCIKSIKQKLGRKQYHNPLLHFTAVLGIKEDGTWVPSHTHTRFLAGFLWCGRILMLEHFFEDDPYDSEDSTYDTSFAAIDRFQKGHRNWLATGSYTPFSAIIQWMTYGRGYRNQEGGQARVLWDSDGTTLNYLGDKITVDSFQQTAQALVREAEGWLDKLMGGQWSQIRETIRLRDIADSLVFEGPGRSFATNRRNAWLMPGAEKLTRLVGATLWKIVDAGNGGSRVECRRRAIEEYLGWLRQFRSSMFPVVHVWGGQPGRGPEVSTLKHCDTEQLPKNVFVFDGQVVLITDRDKSKGLNGKQGRKVARFLPEGPSLMMVAYIAWLLPFEKVLHRLSGIRGPSEAINPWLWKSAEKGLWDTAKLSKQLALVTGAQIGVQLTVSSYRHVAIEMGRRIKGLIVQQVELDAAVADSDDEAADPLTGEAHRQPKVEYVWDIQATHGSRIARNHYAVNLQFPSQLQPEMLSNFREISRLWHQFLARTDGDFGEKKRRAYNDDSMPVVDRAAKRQQLTIDREATSPRLPLDSDMAPRYEDAEIDAGLKRMLGEDAGWKTPQQRDGMYRIMRLENNGIRSELLIVVLPTGGGKSILFMLPAFMEDERGTGGGPVSIVVVPFVSLVQDLVLRARELGIDCMEWRSDIDQEREERQRDARLIVVSADVAVSEGFTAYVESIRGRGLLERVFFDECHTAIMDVSYRERLGLLTGLHRFGCPLVMLTATLPVLMEDWFRERMLAQDATIIRAPTMRVNIRYRVKQHELLRCKTGSMGGTVRGGLQQRLDWGPASTSRASSV</sequence>
<dbReference type="SMART" id="SM00487">
    <property type="entry name" value="DEXDc"/>
    <property type="match status" value="1"/>
</dbReference>
<evidence type="ECO:0000313" key="5">
    <source>
        <dbReference type="Proteomes" id="UP000009097"/>
    </source>
</evidence>
<dbReference type="InterPro" id="IPR014001">
    <property type="entry name" value="Helicase_ATP-bd"/>
</dbReference>
<feature type="region of interest" description="Disordered" evidence="2">
    <location>
        <begin position="1763"/>
        <end position="1783"/>
    </location>
</feature>
<evidence type="ECO:0000256" key="2">
    <source>
        <dbReference type="SAM" id="MobiDB-lite"/>
    </source>
</evidence>
<evidence type="ECO:0000256" key="1">
    <source>
        <dbReference type="ARBA" id="ARBA00005446"/>
    </source>
</evidence>
<gene>
    <name evidence="4" type="ORF">FOXG_16458</name>
</gene>
<organism evidence="4 5">
    <name type="scientific">Fusarium oxysporum f. sp. lycopersici (strain 4287 / CBS 123668 / FGSC 9935 / NRRL 34936)</name>
    <name type="common">Fusarium vascular wilt of tomato</name>
    <dbReference type="NCBI Taxonomy" id="426428"/>
    <lineage>
        <taxon>Eukaryota</taxon>
        <taxon>Fungi</taxon>
        <taxon>Dikarya</taxon>
        <taxon>Ascomycota</taxon>
        <taxon>Pezizomycotina</taxon>
        <taxon>Sordariomycetes</taxon>
        <taxon>Hypocreomycetidae</taxon>
        <taxon>Hypocreales</taxon>
        <taxon>Nectriaceae</taxon>
        <taxon>Fusarium</taxon>
        <taxon>Fusarium oxysporum species complex</taxon>
    </lineage>
</organism>
<feature type="compositionally biased region" description="Acidic residues" evidence="2">
    <location>
        <begin position="335"/>
        <end position="361"/>
    </location>
</feature>
<dbReference type="GO" id="GO:0003676">
    <property type="term" value="F:nucleic acid binding"/>
    <property type="evidence" value="ECO:0007669"/>
    <property type="project" value="InterPro"/>
</dbReference>
<dbReference type="VEuPathDB" id="FungiDB:FOXG_16458"/>
<dbReference type="Proteomes" id="UP000009097">
    <property type="component" value="Chromosome 14"/>
</dbReference>
<dbReference type="PANTHER" id="PTHR13710:SF154">
    <property type="entry name" value="RECQ HELICASE, PUTATIVE (AFU_ORTHOLOGUE AFUA_6G14720)-RELATED"/>
    <property type="match status" value="1"/>
</dbReference>